<gene>
    <name evidence="2" type="ORF">LCGC14_1186800</name>
</gene>
<feature type="transmembrane region" description="Helical" evidence="1">
    <location>
        <begin position="63"/>
        <end position="92"/>
    </location>
</feature>
<keyword evidence="1" id="KW-0472">Membrane</keyword>
<name>A0A0F9M8A1_9ZZZZ</name>
<comment type="caution">
    <text evidence="2">The sequence shown here is derived from an EMBL/GenBank/DDBJ whole genome shotgun (WGS) entry which is preliminary data.</text>
</comment>
<sequence length="260" mass="29973">MKIIEEGTKGNSNLNEGEKKTVELPAFDFFKINFLSFLVPLYICLGLFVLFEYLFVNILVIPLFIHFLIMPGIILFFYYLYLVILIEFVALWSRIWNKKSPPQEGVFARNLDDKVGPEGRLMKYYHKRGFIIKFPLWLTSKSPFPWLMNRTLRRIGHNKIGKNVIYCNAYAGLEFTKLDDNVFIYPSSGLSSHAVNSIFGKISILEIRMGKNTTLYPGCMVGPNAVTEESYTIYPNTILHKNWRGKPGKSYYQGSPGRPL</sequence>
<protein>
    <recommendedName>
        <fullName evidence="3">Acetyltransferase</fullName>
    </recommendedName>
</protein>
<proteinExistence type="predicted"/>
<evidence type="ECO:0000313" key="2">
    <source>
        <dbReference type="EMBL" id="KKM95576.1"/>
    </source>
</evidence>
<evidence type="ECO:0000256" key="1">
    <source>
        <dbReference type="SAM" id="Phobius"/>
    </source>
</evidence>
<keyword evidence="1" id="KW-0812">Transmembrane</keyword>
<evidence type="ECO:0008006" key="3">
    <source>
        <dbReference type="Google" id="ProtNLM"/>
    </source>
</evidence>
<dbReference type="InterPro" id="IPR011004">
    <property type="entry name" value="Trimer_LpxA-like_sf"/>
</dbReference>
<reference evidence="2" key="1">
    <citation type="journal article" date="2015" name="Nature">
        <title>Complex archaea that bridge the gap between prokaryotes and eukaryotes.</title>
        <authorList>
            <person name="Spang A."/>
            <person name="Saw J.H."/>
            <person name="Jorgensen S.L."/>
            <person name="Zaremba-Niedzwiedzka K."/>
            <person name="Martijn J."/>
            <person name="Lind A.E."/>
            <person name="van Eijk R."/>
            <person name="Schleper C."/>
            <person name="Guy L."/>
            <person name="Ettema T.J."/>
        </authorList>
    </citation>
    <scope>NUCLEOTIDE SEQUENCE</scope>
</reference>
<feature type="transmembrane region" description="Helical" evidence="1">
    <location>
        <begin position="29"/>
        <end position="51"/>
    </location>
</feature>
<dbReference type="SUPFAM" id="SSF51161">
    <property type="entry name" value="Trimeric LpxA-like enzymes"/>
    <property type="match status" value="1"/>
</dbReference>
<keyword evidence="1" id="KW-1133">Transmembrane helix</keyword>
<dbReference type="EMBL" id="LAZR01005991">
    <property type="protein sequence ID" value="KKM95576.1"/>
    <property type="molecule type" value="Genomic_DNA"/>
</dbReference>
<dbReference type="AlphaFoldDB" id="A0A0F9M8A1"/>
<organism evidence="2">
    <name type="scientific">marine sediment metagenome</name>
    <dbReference type="NCBI Taxonomy" id="412755"/>
    <lineage>
        <taxon>unclassified sequences</taxon>
        <taxon>metagenomes</taxon>
        <taxon>ecological metagenomes</taxon>
    </lineage>
</organism>
<accession>A0A0F9M8A1</accession>